<gene>
    <name evidence="1" type="ORF">H9J30_11955</name>
</gene>
<comment type="caution">
    <text evidence="1">The sequence shown here is derived from an EMBL/GenBank/DDBJ whole genome shotgun (WGS) entry which is preliminary data.</text>
</comment>
<protein>
    <recommendedName>
        <fullName evidence="3">Virion structural protein</fullName>
    </recommendedName>
</protein>
<sequence>MIPETGWSDDKQLNAFATYGITKPQYTSDNPFELELGPEQLNASGGNIKAAWWLFEYTGSEVTASKHNGAVFEPATSVFLVDNIKRLAATFDQLGRPMVFFETLDNKLKLYWFNPVLVQNIITEFGDGNYPYATFDIRWDTSNSRSDVMLFYMRSGAIFYRMQRDRYSIEYATPVTADAVLVKQADMAVDYRLQLLYRYRDKTYNPSEPIPPIVLPTNGHFAYLLTGYQSAIEIEQADAISANQAFSIAFTLDNVDAINSKSTLFSYGNKLQMAKVSLCFSGTQRDIVELNYFGYVFQRKIAFGLQDGDWLIEFYRLTGSGTNDSMRISCKPKGSDIYQVYHIDGAIKPTNTAKGEVLRIGSRPSYGERVYNVPGDTGSGFAPDSEYAFGLRGVISNIELHTAIAGAPVIKLPMVKAQNEAQILLDAAGLPLALPAARINDYKAANWQFITL</sequence>
<evidence type="ECO:0008006" key="3">
    <source>
        <dbReference type="Google" id="ProtNLM"/>
    </source>
</evidence>
<dbReference type="EMBL" id="JACSDI010000007">
    <property type="protein sequence ID" value="MCG9964625.1"/>
    <property type="molecule type" value="Genomic_DNA"/>
</dbReference>
<proteinExistence type="predicted"/>
<name>A0ABS9QWA7_9GAMM</name>
<dbReference type="Proteomes" id="UP000829384">
    <property type="component" value="Unassembled WGS sequence"/>
</dbReference>
<reference evidence="1 2" key="1">
    <citation type="submission" date="2020-08" db="EMBL/GenBank/DDBJ databases">
        <title>Whole genome sequence of Shewanella sp strain PS-2.</title>
        <authorList>
            <person name="Das S.K."/>
        </authorList>
    </citation>
    <scope>NUCLEOTIDE SEQUENCE [LARGE SCALE GENOMIC DNA]</scope>
    <source>
        <strain evidence="1 2">PS-2</strain>
    </source>
</reference>
<evidence type="ECO:0000313" key="2">
    <source>
        <dbReference type="Proteomes" id="UP000829384"/>
    </source>
</evidence>
<accession>A0ABS9QWA7</accession>
<evidence type="ECO:0000313" key="1">
    <source>
        <dbReference type="EMBL" id="MCG9964625.1"/>
    </source>
</evidence>
<keyword evidence="2" id="KW-1185">Reference proteome</keyword>
<dbReference type="RefSeq" id="WP_240131243.1">
    <property type="nucleotide sequence ID" value="NZ_JACSDI010000007.1"/>
</dbReference>
<organism evidence="1 2">
    <name type="scientific">Shewanella cutis</name>
    <dbReference type="NCBI Taxonomy" id="2766780"/>
    <lineage>
        <taxon>Bacteria</taxon>
        <taxon>Pseudomonadati</taxon>
        <taxon>Pseudomonadota</taxon>
        <taxon>Gammaproteobacteria</taxon>
        <taxon>Alteromonadales</taxon>
        <taxon>Shewanellaceae</taxon>
        <taxon>Shewanella</taxon>
    </lineage>
</organism>